<dbReference type="InterPro" id="IPR035906">
    <property type="entry name" value="MetI-like_sf"/>
</dbReference>
<feature type="transmembrane region" description="Helical" evidence="7">
    <location>
        <begin position="130"/>
        <end position="151"/>
    </location>
</feature>
<feature type="transmembrane region" description="Helical" evidence="7">
    <location>
        <begin position="157"/>
        <end position="176"/>
    </location>
</feature>
<keyword evidence="6 7" id="KW-0472">Membrane</keyword>
<accession>A0ABX5NMV0</accession>
<feature type="transmembrane region" description="Helical" evidence="7">
    <location>
        <begin position="95"/>
        <end position="118"/>
    </location>
</feature>
<dbReference type="Pfam" id="PF00528">
    <property type="entry name" value="BPD_transp_1"/>
    <property type="match status" value="1"/>
</dbReference>
<proteinExistence type="inferred from homology"/>
<evidence type="ECO:0000313" key="10">
    <source>
        <dbReference type="Proteomes" id="UP000247536"/>
    </source>
</evidence>
<evidence type="ECO:0000256" key="1">
    <source>
        <dbReference type="ARBA" id="ARBA00004651"/>
    </source>
</evidence>
<keyword evidence="10" id="KW-1185">Reference proteome</keyword>
<evidence type="ECO:0000256" key="5">
    <source>
        <dbReference type="ARBA" id="ARBA00022989"/>
    </source>
</evidence>
<evidence type="ECO:0000256" key="6">
    <source>
        <dbReference type="ARBA" id="ARBA00023136"/>
    </source>
</evidence>
<feature type="transmembrane region" description="Helical" evidence="7">
    <location>
        <begin position="37"/>
        <end position="59"/>
    </location>
</feature>
<evidence type="ECO:0000256" key="3">
    <source>
        <dbReference type="ARBA" id="ARBA00022475"/>
    </source>
</evidence>
<evidence type="ECO:0000259" key="8">
    <source>
        <dbReference type="PROSITE" id="PS50928"/>
    </source>
</evidence>
<dbReference type="CDD" id="cd06261">
    <property type="entry name" value="TM_PBP2"/>
    <property type="match status" value="1"/>
</dbReference>
<dbReference type="Gene3D" id="1.10.3720.10">
    <property type="entry name" value="MetI-like"/>
    <property type="match status" value="1"/>
</dbReference>
<feature type="transmembrane region" description="Helical" evidence="7">
    <location>
        <begin position="224"/>
        <end position="245"/>
    </location>
</feature>
<feature type="transmembrane region" description="Helical" evidence="7">
    <location>
        <begin position="252"/>
        <end position="274"/>
    </location>
</feature>
<dbReference type="PROSITE" id="PS50928">
    <property type="entry name" value="ABC_TM1"/>
    <property type="match status" value="1"/>
</dbReference>
<dbReference type="PANTHER" id="PTHR30151:SF25">
    <property type="entry name" value="TAURINE TRANSPORT SYSTEM PERMEASE PROTEIN TAUC"/>
    <property type="match status" value="1"/>
</dbReference>
<comment type="similarity">
    <text evidence="7">Belongs to the binding-protein-dependent transport system permease family.</text>
</comment>
<dbReference type="PANTHER" id="PTHR30151">
    <property type="entry name" value="ALKANE SULFONATE ABC TRANSPORTER-RELATED, MEMBRANE SUBUNIT"/>
    <property type="match status" value="1"/>
</dbReference>
<organism evidence="9 10">
    <name type="scientific">Rhizobium wuzhouense</name>
    <dbReference type="NCBI Taxonomy" id="1986026"/>
    <lineage>
        <taxon>Bacteria</taxon>
        <taxon>Pseudomonadati</taxon>
        <taxon>Pseudomonadota</taxon>
        <taxon>Alphaproteobacteria</taxon>
        <taxon>Hyphomicrobiales</taxon>
        <taxon>Rhizobiaceae</taxon>
        <taxon>Rhizobium/Agrobacterium group</taxon>
        <taxon>Rhizobium</taxon>
    </lineage>
</organism>
<dbReference type="SUPFAM" id="SSF161098">
    <property type="entry name" value="MetI-like"/>
    <property type="match status" value="1"/>
</dbReference>
<keyword evidence="3" id="KW-1003">Cell membrane</keyword>
<dbReference type="EMBL" id="QJRY01000010">
    <property type="protein sequence ID" value="PYB70270.1"/>
    <property type="molecule type" value="Genomic_DNA"/>
</dbReference>
<evidence type="ECO:0000256" key="4">
    <source>
        <dbReference type="ARBA" id="ARBA00022692"/>
    </source>
</evidence>
<dbReference type="InterPro" id="IPR000515">
    <property type="entry name" value="MetI-like"/>
</dbReference>
<evidence type="ECO:0000256" key="2">
    <source>
        <dbReference type="ARBA" id="ARBA00022448"/>
    </source>
</evidence>
<keyword evidence="5 7" id="KW-1133">Transmembrane helix</keyword>
<evidence type="ECO:0000256" key="7">
    <source>
        <dbReference type="RuleBase" id="RU363032"/>
    </source>
</evidence>
<comment type="caution">
    <text evidence="9">The sequence shown here is derived from an EMBL/GenBank/DDBJ whole genome shotgun (WGS) entry which is preliminary data.</text>
</comment>
<keyword evidence="2 7" id="KW-0813">Transport</keyword>
<reference evidence="9 10" key="1">
    <citation type="submission" date="2018-06" db="EMBL/GenBank/DDBJ databases">
        <title>Rhizobium wuzhouense sp. nov., isolated from roots of Oryza officinalis.</title>
        <authorList>
            <person name="Yuan T."/>
        </authorList>
    </citation>
    <scope>NUCLEOTIDE SEQUENCE [LARGE SCALE GENOMIC DNA]</scope>
    <source>
        <strain evidence="9 10">W44</strain>
    </source>
</reference>
<feature type="domain" description="ABC transmembrane type-1" evidence="8">
    <location>
        <begin position="91"/>
        <end position="275"/>
    </location>
</feature>
<name>A0ABX5NMV0_9HYPH</name>
<keyword evidence="4 7" id="KW-0812">Transmembrane</keyword>
<evidence type="ECO:0000313" key="9">
    <source>
        <dbReference type="EMBL" id="PYB70270.1"/>
    </source>
</evidence>
<protein>
    <submittedName>
        <fullName evidence="9">Taurine transporter subunit</fullName>
    </submittedName>
</protein>
<comment type="subcellular location">
    <subcellularLocation>
        <location evidence="1 7">Cell membrane</location>
        <topology evidence="1 7">Multi-pass membrane protein</topology>
    </subcellularLocation>
</comment>
<dbReference type="RefSeq" id="WP_110793790.1">
    <property type="nucleotide sequence ID" value="NZ_QJRY01000010.1"/>
</dbReference>
<sequence length="285" mass="30401">MTAIELETTTKIERAPPSRPKTVRMAGFGLDGKRTTAISIATAFVLIFIWWGATALHLAPSLFLPRPGEVLHQFGVIYENGYAGATLGEHIGASLFRIGLAAALALLTAIPIGLLMGLNRWAKGILDTPIEFYWPLPPLSYLPLMIIWLGIGETSKVAVLFLAMFAPICLSAQAGVRSVSVERANAARALGANRWQLFAHIVVPSALPEILTGVRIAVGIGWGTLVAAELIASTRGIGFLIMSAAQFLATDVVFVGIAIISVCAFGFGFAVRLVERLLVPWKGKA</sequence>
<gene>
    <name evidence="9" type="ORF">DMY87_22030</name>
</gene>
<dbReference type="Proteomes" id="UP000247536">
    <property type="component" value="Unassembled WGS sequence"/>
</dbReference>